<evidence type="ECO:0000256" key="2">
    <source>
        <dbReference type="SAM" id="MobiDB-lite"/>
    </source>
</evidence>
<gene>
    <name evidence="3" type="ORF">CEPIT_LOCUS26165</name>
</gene>
<keyword evidence="4" id="KW-1185">Reference proteome</keyword>
<protein>
    <submittedName>
        <fullName evidence="3">Uncharacterized protein</fullName>
    </submittedName>
</protein>
<dbReference type="InterPro" id="IPR004252">
    <property type="entry name" value="Probable_transposase_24"/>
</dbReference>
<evidence type="ECO:0000256" key="1">
    <source>
        <dbReference type="SAM" id="Coils"/>
    </source>
</evidence>
<dbReference type="Proteomes" id="UP001152523">
    <property type="component" value="Unassembled WGS sequence"/>
</dbReference>
<sequence length="483" mass="54957">MAETHKLQVKTIMNCAKYFFNFKNVMKLDDLVKPGVIIAPRFLCIIQKMSNEQSTSAPRPNYAPMSEAERNNEGAVWVTPAEVLFDEEVFKGIKSIIGGHFLGTWATYSDVDPKVRELWWNLFKGRYRWTHANGVDILKAYNARISTWLRATFKRARKSSKKPKWVSDEVWSNLCRHWSSDPKFLARSESGKKNRMSEKALEMQWHGGRKSQNAHKETLAGPEKKRVGVLRLVKHCWTKHGEESEADLPPRLADFETKYNESVDRQRAARDLTQEDDLDSDADDEAAIEAAGVYKGRVPCLGAEGQRILYDRSTGASSSRSRRGEDPRIAALQRELEEHERRWEEQRKADEATKARLEEMERYMRAGFQPPQQPFPPPYVFHPEQTPQVPHMGGMGFFPNSGYGGMPMISPNFGSMSFDFVRSSGGGSGPPSHGPRGGPRGGTRPDPEDPPVNPDEFLVDDDDEEEEEENPNFFHNGVPRRDM</sequence>
<feature type="compositionally biased region" description="Acidic residues" evidence="2">
    <location>
        <begin position="457"/>
        <end position="470"/>
    </location>
</feature>
<accession>A0AAV0EPU6</accession>
<dbReference type="EMBL" id="CAMAPF010000935">
    <property type="protein sequence ID" value="CAH9124685.1"/>
    <property type="molecule type" value="Genomic_DNA"/>
</dbReference>
<evidence type="ECO:0000313" key="3">
    <source>
        <dbReference type="EMBL" id="CAH9124685.1"/>
    </source>
</evidence>
<reference evidence="3" key="1">
    <citation type="submission" date="2022-07" db="EMBL/GenBank/DDBJ databases">
        <authorList>
            <person name="Macas J."/>
            <person name="Novak P."/>
            <person name="Neumann P."/>
        </authorList>
    </citation>
    <scope>NUCLEOTIDE SEQUENCE</scope>
</reference>
<dbReference type="Pfam" id="PF03004">
    <property type="entry name" value="Transposase_24"/>
    <property type="match status" value="1"/>
</dbReference>
<keyword evidence="1" id="KW-0175">Coiled coil</keyword>
<feature type="compositionally biased region" description="Basic and acidic residues" evidence="2">
    <location>
        <begin position="263"/>
        <end position="273"/>
    </location>
</feature>
<feature type="coiled-coil region" evidence="1">
    <location>
        <begin position="329"/>
        <end position="360"/>
    </location>
</feature>
<feature type="compositionally biased region" description="Gly residues" evidence="2">
    <location>
        <begin position="424"/>
        <end position="441"/>
    </location>
</feature>
<comment type="caution">
    <text evidence="3">The sequence shown here is derived from an EMBL/GenBank/DDBJ whole genome shotgun (WGS) entry which is preliminary data.</text>
</comment>
<organism evidence="3 4">
    <name type="scientific">Cuscuta epithymum</name>
    <dbReference type="NCBI Taxonomy" id="186058"/>
    <lineage>
        <taxon>Eukaryota</taxon>
        <taxon>Viridiplantae</taxon>
        <taxon>Streptophyta</taxon>
        <taxon>Embryophyta</taxon>
        <taxon>Tracheophyta</taxon>
        <taxon>Spermatophyta</taxon>
        <taxon>Magnoliopsida</taxon>
        <taxon>eudicotyledons</taxon>
        <taxon>Gunneridae</taxon>
        <taxon>Pentapetalae</taxon>
        <taxon>asterids</taxon>
        <taxon>lamiids</taxon>
        <taxon>Solanales</taxon>
        <taxon>Convolvulaceae</taxon>
        <taxon>Cuscuteae</taxon>
        <taxon>Cuscuta</taxon>
        <taxon>Cuscuta subgen. Cuscuta</taxon>
    </lineage>
</organism>
<feature type="region of interest" description="Disordered" evidence="2">
    <location>
        <begin position="263"/>
        <end position="282"/>
    </location>
</feature>
<name>A0AAV0EPU6_9ASTE</name>
<dbReference type="AlphaFoldDB" id="A0AAV0EPU6"/>
<evidence type="ECO:0000313" key="4">
    <source>
        <dbReference type="Proteomes" id="UP001152523"/>
    </source>
</evidence>
<proteinExistence type="predicted"/>
<feature type="region of interest" description="Disordered" evidence="2">
    <location>
        <begin position="420"/>
        <end position="483"/>
    </location>
</feature>